<name>A0AAV9NTU2_9PEZI</name>
<feature type="region of interest" description="Disordered" evidence="1">
    <location>
        <begin position="237"/>
        <end position="325"/>
    </location>
</feature>
<evidence type="ECO:0000256" key="1">
    <source>
        <dbReference type="SAM" id="MobiDB-lite"/>
    </source>
</evidence>
<comment type="caution">
    <text evidence="2">The sequence shown here is derived from an EMBL/GenBank/DDBJ whole genome shotgun (WGS) entry which is preliminary data.</text>
</comment>
<reference evidence="2 3" key="1">
    <citation type="submission" date="2023-08" db="EMBL/GenBank/DDBJ databases">
        <title>Black Yeasts Isolated from many extreme environments.</title>
        <authorList>
            <person name="Coleine C."/>
            <person name="Stajich J.E."/>
            <person name="Selbmann L."/>
        </authorList>
    </citation>
    <scope>NUCLEOTIDE SEQUENCE [LARGE SCALE GENOMIC DNA]</scope>
    <source>
        <strain evidence="2 3">CCFEE 5935</strain>
    </source>
</reference>
<evidence type="ECO:0000313" key="2">
    <source>
        <dbReference type="EMBL" id="KAK5163049.1"/>
    </source>
</evidence>
<proteinExistence type="predicted"/>
<dbReference type="RefSeq" id="XP_064653619.1">
    <property type="nucleotide sequence ID" value="XM_064808199.1"/>
</dbReference>
<dbReference type="Proteomes" id="UP001337655">
    <property type="component" value="Unassembled WGS sequence"/>
</dbReference>
<sequence length="325" mass="35828">MNAVLTRIRRCSTQDRTAGSQVKVTDRLATTDEERRPHIAAAEALCRMRQPRIRYDSETGLLAIAYSALFSRAPEFSNFLDTWIPAQLAVLGDASLEVSLLADPSRPVKFHCEIRSESELRLLCKCISLTATSCEYEISIWVTLDDVTLLSWCLEESWKAALGRTDWRCHISFHFEILELVLGDRIPITSTLSPHAIQCAKDIVAWLDVSGGDHATVLTAAGLGLVTSAAELRTPSIDTSFYGRPGNRHIPRDSAPEGSETPSVGDDGGDKWMELDVTSAPSSTECDGDCVLDAESPSIHEPRRFEPLVGKRTSPPDMNESRQRS</sequence>
<evidence type="ECO:0000313" key="3">
    <source>
        <dbReference type="Proteomes" id="UP001337655"/>
    </source>
</evidence>
<dbReference type="GeneID" id="89932307"/>
<keyword evidence="3" id="KW-1185">Reference proteome</keyword>
<dbReference type="AlphaFoldDB" id="A0AAV9NTU2"/>
<gene>
    <name evidence="2" type="ORF">LTR77_010984</name>
</gene>
<dbReference type="EMBL" id="JAVRRT010000029">
    <property type="protein sequence ID" value="KAK5163049.1"/>
    <property type="molecule type" value="Genomic_DNA"/>
</dbReference>
<accession>A0AAV9NTU2</accession>
<protein>
    <submittedName>
        <fullName evidence="2">Uncharacterized protein</fullName>
    </submittedName>
</protein>
<organism evidence="2 3">
    <name type="scientific">Saxophila tyrrhenica</name>
    <dbReference type="NCBI Taxonomy" id="1690608"/>
    <lineage>
        <taxon>Eukaryota</taxon>
        <taxon>Fungi</taxon>
        <taxon>Dikarya</taxon>
        <taxon>Ascomycota</taxon>
        <taxon>Pezizomycotina</taxon>
        <taxon>Dothideomycetes</taxon>
        <taxon>Dothideomycetidae</taxon>
        <taxon>Mycosphaerellales</taxon>
        <taxon>Extremaceae</taxon>
        <taxon>Saxophila</taxon>
    </lineage>
</organism>